<reference evidence="2 3" key="2">
    <citation type="submission" date="2016-08" db="EMBL/GenBank/DDBJ databases">
        <title>Pervasive Adenine N6-methylation of Active Genes in Fungi.</title>
        <authorList>
            <consortium name="DOE Joint Genome Institute"/>
            <person name="Mondo S.J."/>
            <person name="Dannebaum R.O."/>
            <person name="Kuo R.C."/>
            <person name="Labutti K."/>
            <person name="Haridas S."/>
            <person name="Kuo A."/>
            <person name="Salamov A."/>
            <person name="Ahrendt S.R."/>
            <person name="Lipzen A."/>
            <person name="Sullivan W."/>
            <person name="Andreopoulos W.B."/>
            <person name="Clum A."/>
            <person name="Lindquist E."/>
            <person name="Daum C."/>
            <person name="Ramamoorthy G.K."/>
            <person name="Gryganskyi A."/>
            <person name="Culley D."/>
            <person name="Magnuson J.K."/>
            <person name="James T.Y."/>
            <person name="O'Malley M.A."/>
            <person name="Stajich J.E."/>
            <person name="Spatafora J.W."/>
            <person name="Visel A."/>
            <person name="Grigoriev I.V."/>
        </authorList>
    </citation>
    <scope>NUCLEOTIDE SEQUENCE [LARGE SCALE GENOMIC DNA]</scope>
    <source>
        <strain evidence="2 3">S4</strain>
    </source>
</reference>
<dbReference type="InterPro" id="IPR015797">
    <property type="entry name" value="NUDIX_hydrolase-like_dom_sf"/>
</dbReference>
<keyword evidence="3" id="KW-1185">Reference proteome</keyword>
<dbReference type="Proteomes" id="UP000193944">
    <property type="component" value="Unassembled WGS sequence"/>
</dbReference>
<evidence type="ECO:0000259" key="1">
    <source>
        <dbReference type="PROSITE" id="PS51462"/>
    </source>
</evidence>
<dbReference type="AlphaFoldDB" id="A0A1Y1XMJ5"/>
<dbReference type="FunFam" id="3.90.79.10:FF:000019">
    <property type="entry name" value="Thiamin pyrophosphokinase, putative"/>
    <property type="match status" value="1"/>
</dbReference>
<dbReference type="Pfam" id="PF15916">
    <property type="entry name" value="DUF4743"/>
    <property type="match status" value="1"/>
</dbReference>
<dbReference type="Pfam" id="PF00293">
    <property type="entry name" value="NUDIX"/>
    <property type="match status" value="1"/>
</dbReference>
<reference evidence="2 3" key="1">
    <citation type="submission" date="2016-08" db="EMBL/GenBank/DDBJ databases">
        <title>A Parts List for Fungal Cellulosomes Revealed by Comparative Genomics.</title>
        <authorList>
            <consortium name="DOE Joint Genome Institute"/>
            <person name="Haitjema C.H."/>
            <person name="Gilmore S.P."/>
            <person name="Henske J.K."/>
            <person name="Solomon K.V."/>
            <person name="De Groot R."/>
            <person name="Kuo A."/>
            <person name="Mondo S.J."/>
            <person name="Salamov A.A."/>
            <person name="Labutti K."/>
            <person name="Zhao Z."/>
            <person name="Chiniquy J."/>
            <person name="Barry K."/>
            <person name="Brewer H.M."/>
            <person name="Purvine S.O."/>
            <person name="Wright A.T."/>
            <person name="Boxma B."/>
            <person name="Van Alen T."/>
            <person name="Hackstein J.H."/>
            <person name="Baker S.E."/>
            <person name="Grigoriev I.V."/>
            <person name="O'Malley M.A."/>
        </authorList>
    </citation>
    <scope>NUCLEOTIDE SEQUENCE [LARGE SCALE GENOMIC DNA]</scope>
    <source>
        <strain evidence="2 3">S4</strain>
    </source>
</reference>
<dbReference type="GO" id="GO:0044715">
    <property type="term" value="F:8-oxo-dGDP phosphatase activity"/>
    <property type="evidence" value="ECO:0007669"/>
    <property type="project" value="TreeGrafter"/>
</dbReference>
<dbReference type="EMBL" id="MCFG01000014">
    <property type="protein sequence ID" value="ORX86951.1"/>
    <property type="molecule type" value="Genomic_DNA"/>
</dbReference>
<dbReference type="InterPro" id="IPR031804">
    <property type="entry name" value="DUF4743"/>
</dbReference>
<comment type="caution">
    <text evidence="2">The sequence shown here is derived from an EMBL/GenBank/DDBJ whole genome shotgun (WGS) entry which is preliminary data.</text>
</comment>
<feature type="domain" description="Nudix hydrolase" evidence="1">
    <location>
        <begin position="208"/>
        <end position="348"/>
    </location>
</feature>
<dbReference type="CDD" id="cd03676">
    <property type="entry name" value="NUDIX_Tnr3_like"/>
    <property type="match status" value="1"/>
</dbReference>
<gene>
    <name evidence="2" type="ORF">BCR32DRAFT_228392</name>
</gene>
<dbReference type="Gene3D" id="3.90.79.10">
    <property type="entry name" value="Nucleoside Triphosphate Pyrophosphohydrolase"/>
    <property type="match status" value="1"/>
</dbReference>
<dbReference type="STRING" id="1754192.A0A1Y1XMJ5"/>
<evidence type="ECO:0000313" key="3">
    <source>
        <dbReference type="Proteomes" id="UP000193944"/>
    </source>
</evidence>
<organism evidence="2 3">
    <name type="scientific">Anaeromyces robustus</name>
    <dbReference type="NCBI Taxonomy" id="1754192"/>
    <lineage>
        <taxon>Eukaryota</taxon>
        <taxon>Fungi</taxon>
        <taxon>Fungi incertae sedis</taxon>
        <taxon>Chytridiomycota</taxon>
        <taxon>Chytridiomycota incertae sedis</taxon>
        <taxon>Neocallimastigomycetes</taxon>
        <taxon>Neocallimastigales</taxon>
        <taxon>Neocallimastigaceae</taxon>
        <taxon>Anaeromyces</taxon>
    </lineage>
</organism>
<dbReference type="SUPFAM" id="SSF55811">
    <property type="entry name" value="Nudix"/>
    <property type="match status" value="1"/>
</dbReference>
<dbReference type="PANTHER" id="PTHR13622:SF8">
    <property type="entry name" value="THIAMIN PYROPHOSPHOKINASE 1"/>
    <property type="match status" value="1"/>
</dbReference>
<accession>A0A1Y1XMJ5</accession>
<protein>
    <recommendedName>
        <fullName evidence="1">Nudix hydrolase domain-containing protein</fullName>
    </recommendedName>
</protein>
<dbReference type="InterPro" id="IPR000086">
    <property type="entry name" value="NUDIX_hydrolase_dom"/>
</dbReference>
<name>A0A1Y1XMJ5_9FUNG</name>
<proteinExistence type="predicted"/>
<evidence type="ECO:0000313" key="2">
    <source>
        <dbReference type="EMBL" id="ORX86951.1"/>
    </source>
</evidence>
<dbReference type="OrthoDB" id="10261522at2759"/>
<sequence>MTYPIIKTSLTSQSNYNLLSIASNSLTNLVSKNYLNTSNGLLKNSSSLIQNTPKSYFSIKTIHNDLNNTQELKVKPLGKIHHTILELTKINNNYNPNVHRVVPFVLNGVVLGVIPENVFIQLKKYNKTFSRRLRPFSISSHRVTFSEYIDSYEKRGRVMNDLLTSWRDANTFGCLKGWRDEVYPVFDGNHEIAFNIERSGIALFGFRAYGCHINGYVEDPETHKLKMWIAQRSFTKQTFPGKLDNIVAGGVSFPFNPTETAIKECYEEASIPLDISKQVVPSGAITYISVEKRGISTDSQYVFDLKLPTSFKPKPNDNEVEGFHLMEFDEIIKRLKKNEFKVNSGIVIIDFMIRHGILTHSMEENYLEILSNIHRPIPFPGPNFIKMKSKK</sequence>
<dbReference type="PANTHER" id="PTHR13622">
    <property type="entry name" value="THIAMIN PYROPHOSPHOKINASE"/>
    <property type="match status" value="1"/>
</dbReference>
<dbReference type="PROSITE" id="PS51462">
    <property type="entry name" value="NUDIX"/>
    <property type="match status" value="1"/>
</dbReference>